<dbReference type="Gene3D" id="3.40.50.150">
    <property type="entry name" value="Vaccinia Virus protein VP39"/>
    <property type="match status" value="1"/>
</dbReference>
<evidence type="ECO:0000313" key="1">
    <source>
        <dbReference type="EMBL" id="OLT61347.1"/>
    </source>
</evidence>
<sequence>MSQSFNLERVTFYGRSLAEYSKMFLLDFSDWVGKSILDCPGAPASFGREARALGIEVCAVDPQYVNDPDRLLEIASRDIDYVVAKISQTSQQRKWDYYQSLEDLRNRQVEILDSFIEDYRNYWQSQEKYITASLPHLPFEDNTFDLATSGHLLFSFQAHFPKTFTIDSLLELARVARDVRVFPLRANEQDRSKPFAYFEEIISSLQQQGLTVEVKTSEFEFQVGANQVMIIRRI</sequence>
<comment type="caution">
    <text evidence="1">The sequence shown here is derived from an EMBL/GenBank/DDBJ whole genome shotgun (WGS) entry which is preliminary data.</text>
</comment>
<accession>A0A1U7N5X7</accession>
<dbReference type="Proteomes" id="UP000186657">
    <property type="component" value="Unassembled WGS sequence"/>
</dbReference>
<protein>
    <recommendedName>
        <fullName evidence="3">SAM-dependent methyltransferase</fullName>
    </recommendedName>
</protein>
<evidence type="ECO:0008006" key="3">
    <source>
        <dbReference type="Google" id="ProtNLM"/>
    </source>
</evidence>
<dbReference type="AlphaFoldDB" id="A0A1U7N5X7"/>
<name>A0A1U7N5X7_9CYAN</name>
<dbReference type="InterPro" id="IPR029063">
    <property type="entry name" value="SAM-dependent_MTases_sf"/>
</dbReference>
<organism evidence="1 2">
    <name type="scientific">Moorena bouillonii PNG</name>
    <dbReference type="NCBI Taxonomy" id="568701"/>
    <lineage>
        <taxon>Bacteria</taxon>
        <taxon>Bacillati</taxon>
        <taxon>Cyanobacteriota</taxon>
        <taxon>Cyanophyceae</taxon>
        <taxon>Coleofasciculales</taxon>
        <taxon>Coleofasciculaceae</taxon>
        <taxon>Moorena</taxon>
    </lineage>
</organism>
<gene>
    <name evidence="1" type="ORF">BJP37_22370</name>
</gene>
<evidence type="ECO:0000313" key="2">
    <source>
        <dbReference type="Proteomes" id="UP000186657"/>
    </source>
</evidence>
<proteinExistence type="predicted"/>
<dbReference type="EMBL" id="MKZS01000001">
    <property type="protein sequence ID" value="OLT61347.1"/>
    <property type="molecule type" value="Genomic_DNA"/>
</dbReference>
<dbReference type="RefSeq" id="WP_075902391.1">
    <property type="nucleotide sequence ID" value="NZ_MKZS01000001.1"/>
</dbReference>
<reference evidence="1 2" key="1">
    <citation type="submission" date="2016-10" db="EMBL/GenBank/DDBJ databases">
        <title>Comparative genomics uncovers the prolific and rare metabolic potential of the cyanobacterial genus Moorea.</title>
        <authorList>
            <person name="Leao T."/>
            <person name="Castelao G."/>
            <person name="Korobeynikov A."/>
            <person name="Monroe E.A."/>
            <person name="Podell S."/>
            <person name="Glukhov E."/>
            <person name="Allen E."/>
            <person name="Gerwick W.H."/>
            <person name="Gerwick L."/>
        </authorList>
    </citation>
    <scope>NUCLEOTIDE SEQUENCE [LARGE SCALE GENOMIC DNA]</scope>
    <source>
        <strain evidence="1 2">PNG5-198</strain>
    </source>
</reference>
<keyword evidence="2" id="KW-1185">Reference proteome</keyword>